<dbReference type="Gene3D" id="1.20.920.10">
    <property type="entry name" value="Bromodomain-like"/>
    <property type="match status" value="1"/>
</dbReference>
<keyword evidence="2" id="KW-0597">Phosphoprotein</keyword>
<keyword evidence="8" id="KW-0539">Nucleus</keyword>
<dbReference type="InterPro" id="IPR001487">
    <property type="entry name" value="Bromodomain"/>
</dbReference>
<evidence type="ECO:0000259" key="15">
    <source>
        <dbReference type="PROSITE" id="PS51720"/>
    </source>
</evidence>
<feature type="compositionally biased region" description="Basic and acidic residues" evidence="11">
    <location>
        <begin position="377"/>
        <end position="391"/>
    </location>
</feature>
<evidence type="ECO:0000256" key="4">
    <source>
        <dbReference type="ARBA" id="ARBA00022741"/>
    </source>
</evidence>
<evidence type="ECO:0000256" key="3">
    <source>
        <dbReference type="ARBA" id="ARBA00022723"/>
    </source>
</evidence>
<dbReference type="InterPro" id="IPR006703">
    <property type="entry name" value="G_AIG1"/>
</dbReference>
<dbReference type="Pfam" id="PF04548">
    <property type="entry name" value="AIG1"/>
    <property type="match status" value="1"/>
</dbReference>
<dbReference type="InterPro" id="IPR001965">
    <property type="entry name" value="Znf_PHD"/>
</dbReference>
<evidence type="ECO:0000256" key="5">
    <source>
        <dbReference type="ARBA" id="ARBA00022771"/>
    </source>
</evidence>
<evidence type="ECO:0000256" key="1">
    <source>
        <dbReference type="ARBA" id="ARBA00008535"/>
    </source>
</evidence>
<evidence type="ECO:0000256" key="7">
    <source>
        <dbReference type="ARBA" id="ARBA00023117"/>
    </source>
</evidence>
<dbReference type="Pfam" id="PF00439">
    <property type="entry name" value="Bromodomain"/>
    <property type="match status" value="1"/>
</dbReference>
<dbReference type="InterPro" id="IPR010919">
    <property type="entry name" value="SAND-like_dom_sf"/>
</dbReference>
<keyword evidence="7 9" id="KW-0103">Bromodomain</keyword>
<evidence type="ECO:0000256" key="9">
    <source>
        <dbReference type="PROSITE-ProRule" id="PRU00035"/>
    </source>
</evidence>
<dbReference type="InterPro" id="IPR019787">
    <property type="entry name" value="Znf_PHD-finger"/>
</dbReference>
<evidence type="ECO:0000256" key="2">
    <source>
        <dbReference type="ARBA" id="ARBA00022553"/>
    </source>
</evidence>
<feature type="domain" description="SAND" evidence="14">
    <location>
        <begin position="202"/>
        <end position="288"/>
    </location>
</feature>
<dbReference type="Proteomes" id="UP001591681">
    <property type="component" value="Unassembled WGS sequence"/>
</dbReference>
<protein>
    <submittedName>
        <fullName evidence="16">Uncharacterized protein</fullName>
    </submittedName>
</protein>
<dbReference type="PANTHER" id="PTHR46386:SF1">
    <property type="entry name" value="NUCLEAR BODY PROTEIN SP140-LIKE PROTEIN"/>
    <property type="match status" value="1"/>
</dbReference>
<dbReference type="SMART" id="SM00297">
    <property type="entry name" value="BROMO"/>
    <property type="match status" value="1"/>
</dbReference>
<comment type="similarity">
    <text evidence="1">Belongs to the TRAFAC class TrmE-Era-EngA-EngB-Septin-like GTPase superfamily. AIG1/Toc34/Toc159-like paraseptin GTPase family. IAN subfamily.</text>
</comment>
<dbReference type="GO" id="GO:0008270">
    <property type="term" value="F:zinc ion binding"/>
    <property type="evidence" value="ECO:0007669"/>
    <property type="project" value="UniProtKB-KW"/>
</dbReference>
<dbReference type="Gene3D" id="3.40.50.300">
    <property type="entry name" value="P-loop containing nucleotide triphosphate hydrolases"/>
    <property type="match status" value="1"/>
</dbReference>
<name>A0ABD1KR95_9TELE</name>
<dbReference type="PROSITE" id="PS50016">
    <property type="entry name" value="ZF_PHD_2"/>
    <property type="match status" value="1"/>
</dbReference>
<dbReference type="PROSITE" id="PS50014">
    <property type="entry name" value="BROMODOMAIN_2"/>
    <property type="match status" value="1"/>
</dbReference>
<dbReference type="InterPro" id="IPR036427">
    <property type="entry name" value="Bromodomain-like_sf"/>
</dbReference>
<dbReference type="PANTHER" id="PTHR46386">
    <property type="entry name" value="NUCLEAR BODY PROTEIN SP140"/>
    <property type="match status" value="1"/>
</dbReference>
<keyword evidence="3" id="KW-0479">Metal-binding</keyword>
<dbReference type="SMART" id="SM00249">
    <property type="entry name" value="PHD"/>
    <property type="match status" value="1"/>
</dbReference>
<dbReference type="Gene3D" id="3.30.40.10">
    <property type="entry name" value="Zinc/RING finger domain, C3HC4 (zinc finger)"/>
    <property type="match status" value="1"/>
</dbReference>
<comment type="caution">
    <text evidence="16">The sequence shown here is derived from an EMBL/GenBank/DDBJ whole genome shotgun (WGS) entry which is preliminary data.</text>
</comment>
<dbReference type="InterPro" id="IPR011011">
    <property type="entry name" value="Znf_FYVE_PHD"/>
</dbReference>
<keyword evidence="6" id="KW-0862">Zinc</keyword>
<keyword evidence="5 10" id="KW-0863">Zinc-finger</keyword>
<sequence length="689" mass="77561">MRSEIKILLCGGTGVGKSAVGNTIVGTKKFLCGTRPHPVTLVCETASTIIRGRTITVVDTPSTEEPGLEAEFQRCVNSQSPPDIFLLVTPLGYHGDKALRVLNTLQTVFQGHAVDNFTIVLFTGGDRREEISKSQINQEKNTELHELLTRCGNRQHTFNNEDNDQTQVLQLLATINRLLHKNRTGLSSYNGCNVNARKRNVEETQEVNDIWNWAEYSTHLPVVCGDLAGMLHRDKMAKGENCIEMNGKWYTPSKFEVLGGKGHFKKWKKSIRCQNVTLHQLIEDGHLKCPNFQKKDLDGEQSEFPMWAPDGSLIESADYQVILTGSKGNEMLTDKLLGENATVDDVKMAELQETSLTVTCKKVVETPQKNRSAFSESLRDSKVKGKIKKESASQTNKSRISPRQKELRKENTVQDDLDMAIFQESLLPVTCKKAEGSLQKNRFSSGSMGKCIRTAGHWMTPEEFVQEEAGLKDGKWRRDIKCHGQPLAILIEKNILQLHSLLCECGVCKSEDPSDQNNDDLCFICCQDTELVCCDGCPRSFHHACHLPPLGQNLGDRWMCTFCIVEKSKELCHRTMTLKEAMNSAILPNMLQCQYLLLYLLKEDKDLIFMQDPCLTLANYAAVISKPMWIDKIIQKLRGEYSTVGQFVADVRLIFRNCTAYNKNNEYGKMGARLSGLFEKKLKSVFSIT</sequence>
<dbReference type="InterPro" id="IPR043563">
    <property type="entry name" value="Sp110/Sp140/Sp140L-like"/>
</dbReference>
<evidence type="ECO:0000313" key="16">
    <source>
        <dbReference type="EMBL" id="KAL2101674.1"/>
    </source>
</evidence>
<dbReference type="InterPro" id="IPR013083">
    <property type="entry name" value="Znf_RING/FYVE/PHD"/>
</dbReference>
<dbReference type="Pfam" id="PF01342">
    <property type="entry name" value="SAND"/>
    <property type="match status" value="2"/>
</dbReference>
<feature type="domain" description="Bromo" evidence="12">
    <location>
        <begin position="617"/>
        <end position="669"/>
    </location>
</feature>
<evidence type="ECO:0000313" key="17">
    <source>
        <dbReference type="Proteomes" id="UP001591681"/>
    </source>
</evidence>
<evidence type="ECO:0000259" key="12">
    <source>
        <dbReference type="PROSITE" id="PS50014"/>
    </source>
</evidence>
<gene>
    <name evidence="16" type="ORF">ACEWY4_003435</name>
</gene>
<keyword evidence="4" id="KW-0547">Nucleotide-binding</keyword>
<dbReference type="CDD" id="cd15541">
    <property type="entry name" value="PHD_TIF1_like"/>
    <property type="match status" value="1"/>
</dbReference>
<reference evidence="16 17" key="1">
    <citation type="submission" date="2024-09" db="EMBL/GenBank/DDBJ databases">
        <title>A chromosome-level genome assembly of Gray's grenadier anchovy, Coilia grayii.</title>
        <authorList>
            <person name="Fu Z."/>
        </authorList>
    </citation>
    <scope>NUCLEOTIDE SEQUENCE [LARGE SCALE GENOMIC DNA]</scope>
    <source>
        <strain evidence="16">G4</strain>
        <tissue evidence="16">Muscle</tissue>
    </source>
</reference>
<keyword evidence="17" id="KW-1185">Reference proteome</keyword>
<feature type="domain" description="SAND" evidence="14">
    <location>
        <begin position="414"/>
        <end position="497"/>
    </location>
</feature>
<dbReference type="PROSITE" id="PS51720">
    <property type="entry name" value="G_AIG1"/>
    <property type="match status" value="1"/>
</dbReference>
<feature type="compositionally biased region" description="Polar residues" evidence="11">
    <location>
        <begin position="392"/>
        <end position="401"/>
    </location>
</feature>
<organism evidence="16 17">
    <name type="scientific">Coilia grayii</name>
    <name type="common">Gray's grenadier anchovy</name>
    <dbReference type="NCBI Taxonomy" id="363190"/>
    <lineage>
        <taxon>Eukaryota</taxon>
        <taxon>Metazoa</taxon>
        <taxon>Chordata</taxon>
        <taxon>Craniata</taxon>
        <taxon>Vertebrata</taxon>
        <taxon>Euteleostomi</taxon>
        <taxon>Actinopterygii</taxon>
        <taxon>Neopterygii</taxon>
        <taxon>Teleostei</taxon>
        <taxon>Clupei</taxon>
        <taxon>Clupeiformes</taxon>
        <taxon>Clupeoidei</taxon>
        <taxon>Engraulidae</taxon>
        <taxon>Coilinae</taxon>
        <taxon>Coilia</taxon>
    </lineage>
</organism>
<dbReference type="SUPFAM" id="SSF57903">
    <property type="entry name" value="FYVE/PHD zinc finger"/>
    <property type="match status" value="1"/>
</dbReference>
<dbReference type="PROSITE" id="PS50864">
    <property type="entry name" value="SAND"/>
    <property type="match status" value="2"/>
</dbReference>
<accession>A0ABD1KR95</accession>
<dbReference type="Gene3D" id="3.10.390.10">
    <property type="entry name" value="SAND domain-like"/>
    <property type="match status" value="2"/>
</dbReference>
<evidence type="ECO:0000259" key="14">
    <source>
        <dbReference type="PROSITE" id="PS50864"/>
    </source>
</evidence>
<evidence type="ECO:0000259" key="13">
    <source>
        <dbReference type="PROSITE" id="PS50016"/>
    </source>
</evidence>
<proteinExistence type="inferred from homology"/>
<dbReference type="AlphaFoldDB" id="A0ABD1KR95"/>
<dbReference type="FunFam" id="3.10.390.10:FF:000004">
    <property type="entry name" value="Deformed epidermal autoregulatory factor 1"/>
    <property type="match status" value="1"/>
</dbReference>
<evidence type="ECO:0000256" key="8">
    <source>
        <dbReference type="ARBA" id="ARBA00023242"/>
    </source>
</evidence>
<dbReference type="EMBL" id="JBHFQA010000003">
    <property type="protein sequence ID" value="KAL2101674.1"/>
    <property type="molecule type" value="Genomic_DNA"/>
</dbReference>
<evidence type="ECO:0000256" key="6">
    <source>
        <dbReference type="ARBA" id="ARBA00022833"/>
    </source>
</evidence>
<dbReference type="InterPro" id="IPR000770">
    <property type="entry name" value="SAND_dom"/>
</dbReference>
<dbReference type="SUPFAM" id="SSF47370">
    <property type="entry name" value="Bromodomain"/>
    <property type="match status" value="1"/>
</dbReference>
<feature type="domain" description="AIG1-type G" evidence="15">
    <location>
        <begin position="2"/>
        <end position="197"/>
    </location>
</feature>
<evidence type="ECO:0000256" key="10">
    <source>
        <dbReference type="PROSITE-ProRule" id="PRU00146"/>
    </source>
</evidence>
<dbReference type="InterPro" id="IPR027417">
    <property type="entry name" value="P-loop_NTPase"/>
</dbReference>
<dbReference type="SUPFAM" id="SSF63763">
    <property type="entry name" value="SAND domain-like"/>
    <property type="match status" value="2"/>
</dbReference>
<dbReference type="SUPFAM" id="SSF52540">
    <property type="entry name" value="P-loop containing nucleoside triphosphate hydrolases"/>
    <property type="match status" value="1"/>
</dbReference>
<feature type="region of interest" description="Disordered" evidence="11">
    <location>
        <begin position="371"/>
        <end position="411"/>
    </location>
</feature>
<dbReference type="GO" id="GO:0000166">
    <property type="term" value="F:nucleotide binding"/>
    <property type="evidence" value="ECO:0007669"/>
    <property type="project" value="UniProtKB-KW"/>
</dbReference>
<feature type="domain" description="PHD-type" evidence="13">
    <location>
        <begin position="519"/>
        <end position="566"/>
    </location>
</feature>
<dbReference type="SMART" id="SM00258">
    <property type="entry name" value="SAND"/>
    <property type="match status" value="2"/>
</dbReference>
<evidence type="ECO:0000256" key="11">
    <source>
        <dbReference type="SAM" id="MobiDB-lite"/>
    </source>
</evidence>